<dbReference type="RefSeq" id="WP_188483358.1">
    <property type="nucleotide sequence ID" value="NZ_BMFC01000011.1"/>
</dbReference>
<evidence type="ECO:0000313" key="3">
    <source>
        <dbReference type="Proteomes" id="UP000645462"/>
    </source>
</evidence>
<evidence type="ECO:0000313" key="2">
    <source>
        <dbReference type="EMBL" id="GGC15505.1"/>
    </source>
</evidence>
<feature type="domain" description="Pyridoxamine 5'-phosphate oxidase N-terminal" evidence="1">
    <location>
        <begin position="16"/>
        <end position="137"/>
    </location>
</feature>
<name>A0ABQ1KZC4_9RHOB</name>
<accession>A0ABQ1KZC4</accession>
<gene>
    <name evidence="2" type="ORF">GCM10011363_34980</name>
</gene>
<proteinExistence type="predicted"/>
<reference evidence="3" key="1">
    <citation type="journal article" date="2019" name="Int. J. Syst. Evol. Microbiol.">
        <title>The Global Catalogue of Microorganisms (GCM) 10K type strain sequencing project: providing services to taxonomists for standard genome sequencing and annotation.</title>
        <authorList>
            <consortium name="The Broad Institute Genomics Platform"/>
            <consortium name="The Broad Institute Genome Sequencing Center for Infectious Disease"/>
            <person name="Wu L."/>
            <person name="Ma J."/>
        </authorList>
    </citation>
    <scope>NUCLEOTIDE SEQUENCE [LARGE SCALE GENOMIC DNA]</scope>
    <source>
        <strain evidence="3">CGMCC 1.12478</strain>
    </source>
</reference>
<comment type="caution">
    <text evidence="2">The sequence shown here is derived from an EMBL/GenBank/DDBJ whole genome shotgun (WGS) entry which is preliminary data.</text>
</comment>
<sequence length="159" mass="16996">MKSPIRPTDDDARALARDLIRTARFAALSYLDPADATPMVSRIALVAGPDGLPLSLISDLSHHSAALQHNPLCALLIGEPTGKGDPLTHPRLSLRATARFIRHGEAEHAELAQAFLSKQPKAKLYIGFADFALVRFTPLGAFLNGGFGKAYTLNAADLS</sequence>
<evidence type="ECO:0000259" key="1">
    <source>
        <dbReference type="Pfam" id="PF01243"/>
    </source>
</evidence>
<dbReference type="InterPro" id="IPR011576">
    <property type="entry name" value="Pyridox_Oxase_N"/>
</dbReference>
<protein>
    <recommendedName>
        <fullName evidence="1">Pyridoxamine 5'-phosphate oxidase N-terminal domain-containing protein</fullName>
    </recommendedName>
</protein>
<dbReference type="PIRSF" id="PIRSF004633">
    <property type="entry name" value="UCP_PLP_oxd"/>
    <property type="match status" value="1"/>
</dbReference>
<organism evidence="2 3">
    <name type="scientific">Marivita lacus</name>
    <dbReference type="NCBI Taxonomy" id="1323742"/>
    <lineage>
        <taxon>Bacteria</taxon>
        <taxon>Pseudomonadati</taxon>
        <taxon>Pseudomonadota</taxon>
        <taxon>Alphaproteobacteria</taxon>
        <taxon>Rhodobacterales</taxon>
        <taxon>Roseobacteraceae</taxon>
        <taxon>Marivita</taxon>
    </lineage>
</organism>
<dbReference type="SUPFAM" id="SSF50475">
    <property type="entry name" value="FMN-binding split barrel"/>
    <property type="match status" value="1"/>
</dbReference>
<dbReference type="EMBL" id="BMFC01000011">
    <property type="protein sequence ID" value="GGC15505.1"/>
    <property type="molecule type" value="Genomic_DNA"/>
</dbReference>
<dbReference type="InterPro" id="IPR014419">
    <property type="entry name" value="HutZ"/>
</dbReference>
<dbReference type="Proteomes" id="UP000645462">
    <property type="component" value="Unassembled WGS sequence"/>
</dbReference>
<keyword evidence="3" id="KW-1185">Reference proteome</keyword>
<dbReference type="InterPro" id="IPR012349">
    <property type="entry name" value="Split_barrel_FMN-bd"/>
</dbReference>
<dbReference type="Gene3D" id="2.30.110.10">
    <property type="entry name" value="Electron Transport, Fmn-binding Protein, Chain A"/>
    <property type="match status" value="1"/>
</dbReference>
<dbReference type="Pfam" id="PF01243">
    <property type="entry name" value="PNPOx_N"/>
    <property type="match status" value="1"/>
</dbReference>